<dbReference type="InterPro" id="IPR024344">
    <property type="entry name" value="MDMPI_metal-binding"/>
</dbReference>
<dbReference type="EMBL" id="JACBZN010000001">
    <property type="protein sequence ID" value="NYI36814.1"/>
    <property type="molecule type" value="Genomic_DNA"/>
</dbReference>
<comment type="caution">
    <text evidence="2">The sequence shown here is derived from an EMBL/GenBank/DDBJ whole genome shotgun (WGS) entry which is preliminary data.</text>
</comment>
<dbReference type="NCBIfam" id="TIGR03083">
    <property type="entry name" value="maleylpyruvate isomerase family mycothiol-dependent enzyme"/>
    <property type="match status" value="1"/>
</dbReference>
<name>A0A8I0FTL2_9ACTN</name>
<dbReference type="GO" id="GO:0046872">
    <property type="term" value="F:metal ion binding"/>
    <property type="evidence" value="ECO:0007669"/>
    <property type="project" value="InterPro"/>
</dbReference>
<evidence type="ECO:0000313" key="5">
    <source>
        <dbReference type="Proteomes" id="UP000659061"/>
    </source>
</evidence>
<dbReference type="Proteomes" id="UP000659061">
    <property type="component" value="Unassembled WGS sequence"/>
</dbReference>
<feature type="domain" description="Mycothiol-dependent maleylpyruvate isomerase metal-binding" evidence="1">
    <location>
        <begin position="6"/>
        <end position="115"/>
    </location>
</feature>
<evidence type="ECO:0000259" key="1">
    <source>
        <dbReference type="Pfam" id="PF11716"/>
    </source>
</evidence>
<dbReference type="AlphaFoldDB" id="A0A8I0FTL2"/>
<dbReference type="Gene3D" id="1.20.120.450">
    <property type="entry name" value="dinb family like domain"/>
    <property type="match status" value="1"/>
</dbReference>
<reference evidence="2" key="2">
    <citation type="submission" date="2020-09" db="EMBL/GenBank/DDBJ databases">
        <title>Novel species in genus Aeromicrobium.</title>
        <authorList>
            <person name="Zhang G."/>
        </authorList>
    </citation>
    <scope>NUCLEOTIDE SEQUENCE</scope>
    <source>
        <strain evidence="2">SSW1-57</strain>
    </source>
</reference>
<gene>
    <name evidence="3" type="ORF">BJ975_000189</name>
    <name evidence="2" type="ORF">IDH50_03435</name>
</gene>
<accession>A0A8I0FTL2</accession>
<reference evidence="3 4" key="1">
    <citation type="submission" date="2020-07" db="EMBL/GenBank/DDBJ databases">
        <title>Sequencing the genomes of 1000 actinobacteria strains.</title>
        <authorList>
            <person name="Klenk H.-P."/>
        </authorList>
    </citation>
    <scope>NUCLEOTIDE SEQUENCE [LARGE SCALE GENOMIC DNA]</scope>
    <source>
        <strain evidence="3 4">DSM 19087</strain>
    </source>
</reference>
<dbReference type="Proteomes" id="UP000587211">
    <property type="component" value="Unassembled WGS sequence"/>
</dbReference>
<sequence length="178" mass="19309">MSIYLDAADRFSDVVAATTDWSAESPCEGWTAADVVDHVIDTEREFLARHEIDAGPRPSGAPAQAWAEHLAAIRPLATDDAVTSREFDGVFGRTTIGATLDAFYGFDLVVHGWDLGTSNGRPTTFTEADMDAMEAAFEGFGDHAYDDGVFRSPVEVPQDADRQTRLLARMGRRAPVTA</sequence>
<dbReference type="RefSeq" id="WP_179422771.1">
    <property type="nucleotide sequence ID" value="NZ_BAAAMP010000002.1"/>
</dbReference>
<protein>
    <submittedName>
        <fullName evidence="2">Maleylpyruvate isomerase family mycothiol-dependent enzyme</fullName>
    </submittedName>
    <submittedName>
        <fullName evidence="3">Uncharacterized protein (TIGR03086 family)</fullName>
    </submittedName>
</protein>
<organism evidence="2 5">
    <name type="scientific">Aeromicrobium tamlense</name>
    <dbReference type="NCBI Taxonomy" id="375541"/>
    <lineage>
        <taxon>Bacteria</taxon>
        <taxon>Bacillati</taxon>
        <taxon>Actinomycetota</taxon>
        <taxon>Actinomycetes</taxon>
        <taxon>Propionibacteriales</taxon>
        <taxon>Nocardioidaceae</taxon>
        <taxon>Aeromicrobium</taxon>
    </lineage>
</organism>
<dbReference type="EMBL" id="JACWMT010000001">
    <property type="protein sequence ID" value="MBD1269278.1"/>
    <property type="molecule type" value="Genomic_DNA"/>
</dbReference>
<dbReference type="GO" id="GO:0016853">
    <property type="term" value="F:isomerase activity"/>
    <property type="evidence" value="ECO:0007669"/>
    <property type="project" value="UniProtKB-KW"/>
</dbReference>
<evidence type="ECO:0000313" key="2">
    <source>
        <dbReference type="EMBL" id="MBD1269278.1"/>
    </source>
</evidence>
<dbReference type="SUPFAM" id="SSF109854">
    <property type="entry name" value="DinB/YfiT-like putative metalloenzymes"/>
    <property type="match status" value="1"/>
</dbReference>
<keyword evidence="4" id="KW-1185">Reference proteome</keyword>
<dbReference type="Pfam" id="PF11716">
    <property type="entry name" value="MDMPI_N"/>
    <property type="match status" value="1"/>
</dbReference>
<dbReference type="InterPro" id="IPR017517">
    <property type="entry name" value="Maleyloyr_isom"/>
</dbReference>
<evidence type="ECO:0000313" key="4">
    <source>
        <dbReference type="Proteomes" id="UP000587211"/>
    </source>
</evidence>
<keyword evidence="2" id="KW-0413">Isomerase</keyword>
<evidence type="ECO:0000313" key="3">
    <source>
        <dbReference type="EMBL" id="NYI36814.1"/>
    </source>
</evidence>
<proteinExistence type="predicted"/>
<keyword evidence="2" id="KW-0670">Pyruvate</keyword>
<dbReference type="InterPro" id="IPR034660">
    <property type="entry name" value="DinB/YfiT-like"/>
</dbReference>